<reference evidence="2 3" key="1">
    <citation type="submission" date="2023-07" db="EMBL/GenBank/DDBJ databases">
        <title>Sequencing the genomes of 1000 actinobacteria strains.</title>
        <authorList>
            <person name="Klenk H.-P."/>
        </authorList>
    </citation>
    <scope>NUCLEOTIDE SEQUENCE [LARGE SCALE GENOMIC DNA]</scope>
    <source>
        <strain evidence="2 3">DSM 46740</strain>
    </source>
</reference>
<protein>
    <submittedName>
        <fullName evidence="2">Uncharacterized protein</fullName>
    </submittedName>
</protein>
<proteinExistence type="predicted"/>
<name>A0ABT9Q708_9ACTN</name>
<dbReference type="EMBL" id="JAUSQU010000001">
    <property type="protein sequence ID" value="MDP9842502.1"/>
    <property type="molecule type" value="Genomic_DNA"/>
</dbReference>
<dbReference type="Proteomes" id="UP001225356">
    <property type="component" value="Unassembled WGS sequence"/>
</dbReference>
<sequence>MSALRQVPFNPAGIRSPFLPIVPNGRGGGDSRAETPPRGTPMIVGCRTDPAGGGRHGLNPRSSDRGARQAGSPNQEDSASREP</sequence>
<feature type="region of interest" description="Disordered" evidence="1">
    <location>
        <begin position="1"/>
        <end position="83"/>
    </location>
</feature>
<evidence type="ECO:0000256" key="1">
    <source>
        <dbReference type="SAM" id="MobiDB-lite"/>
    </source>
</evidence>
<gene>
    <name evidence="2" type="ORF">J2853_001713</name>
</gene>
<organism evidence="2 3">
    <name type="scientific">Streptosporangium lutulentum</name>
    <dbReference type="NCBI Taxonomy" id="1461250"/>
    <lineage>
        <taxon>Bacteria</taxon>
        <taxon>Bacillati</taxon>
        <taxon>Actinomycetota</taxon>
        <taxon>Actinomycetes</taxon>
        <taxon>Streptosporangiales</taxon>
        <taxon>Streptosporangiaceae</taxon>
        <taxon>Streptosporangium</taxon>
    </lineage>
</organism>
<comment type="caution">
    <text evidence="2">The sequence shown here is derived from an EMBL/GenBank/DDBJ whole genome shotgun (WGS) entry which is preliminary data.</text>
</comment>
<accession>A0ABT9Q708</accession>
<keyword evidence="3" id="KW-1185">Reference proteome</keyword>
<evidence type="ECO:0000313" key="2">
    <source>
        <dbReference type="EMBL" id="MDP9842502.1"/>
    </source>
</evidence>
<evidence type="ECO:0000313" key="3">
    <source>
        <dbReference type="Proteomes" id="UP001225356"/>
    </source>
</evidence>